<dbReference type="Proteomes" id="UP000828390">
    <property type="component" value="Unassembled WGS sequence"/>
</dbReference>
<evidence type="ECO:0000313" key="1">
    <source>
        <dbReference type="EMBL" id="KAH3714657.1"/>
    </source>
</evidence>
<dbReference type="EMBL" id="JAIWYP010000013">
    <property type="protein sequence ID" value="KAH3714657.1"/>
    <property type="molecule type" value="Genomic_DNA"/>
</dbReference>
<dbReference type="EMBL" id="JAIWYP010000013">
    <property type="protein sequence ID" value="KAH3714695.1"/>
    <property type="molecule type" value="Genomic_DNA"/>
</dbReference>
<keyword evidence="3" id="KW-1185">Reference proteome</keyword>
<proteinExistence type="predicted"/>
<name>A0A9D4HBV9_DREPO</name>
<dbReference type="AlphaFoldDB" id="A0A9D4HBV9"/>
<evidence type="ECO:0000313" key="3">
    <source>
        <dbReference type="Proteomes" id="UP000828390"/>
    </source>
</evidence>
<gene>
    <name evidence="1" type="ORF">DPMN_057346</name>
    <name evidence="2" type="ORF">DPMN_057392</name>
</gene>
<reference evidence="2" key="1">
    <citation type="journal article" date="2019" name="bioRxiv">
        <title>The Genome of the Zebra Mussel, Dreissena polymorpha: A Resource for Invasive Species Research.</title>
        <authorList>
            <person name="McCartney M.A."/>
            <person name="Auch B."/>
            <person name="Kono T."/>
            <person name="Mallez S."/>
            <person name="Zhang Y."/>
            <person name="Obille A."/>
            <person name="Becker A."/>
            <person name="Abrahante J.E."/>
            <person name="Garbe J."/>
            <person name="Badalamenti J.P."/>
            <person name="Herman A."/>
            <person name="Mangelson H."/>
            <person name="Liachko I."/>
            <person name="Sullivan S."/>
            <person name="Sone E.D."/>
            <person name="Koren S."/>
            <person name="Silverstein K.A.T."/>
            <person name="Beckman K.B."/>
            <person name="Gohl D.M."/>
        </authorList>
    </citation>
    <scope>NUCLEOTIDE SEQUENCE</scope>
    <source>
        <strain evidence="2">Duluth1</strain>
        <tissue evidence="2">Whole animal</tissue>
    </source>
</reference>
<comment type="caution">
    <text evidence="2">The sequence shown here is derived from an EMBL/GenBank/DDBJ whole genome shotgun (WGS) entry which is preliminary data.</text>
</comment>
<sequence length="57" mass="6412">MLVEQDFSAAEEKNAARGGILMVEHDLDTARAANMLLEQQLQKKMLLGEEFCWSSTI</sequence>
<organism evidence="2 3">
    <name type="scientific">Dreissena polymorpha</name>
    <name type="common">Zebra mussel</name>
    <name type="synonym">Mytilus polymorpha</name>
    <dbReference type="NCBI Taxonomy" id="45954"/>
    <lineage>
        <taxon>Eukaryota</taxon>
        <taxon>Metazoa</taxon>
        <taxon>Spiralia</taxon>
        <taxon>Lophotrochozoa</taxon>
        <taxon>Mollusca</taxon>
        <taxon>Bivalvia</taxon>
        <taxon>Autobranchia</taxon>
        <taxon>Heteroconchia</taxon>
        <taxon>Euheterodonta</taxon>
        <taxon>Imparidentia</taxon>
        <taxon>Neoheterodontei</taxon>
        <taxon>Myida</taxon>
        <taxon>Dreissenoidea</taxon>
        <taxon>Dreissenidae</taxon>
        <taxon>Dreissena</taxon>
    </lineage>
</organism>
<accession>A0A9D4HBV9</accession>
<evidence type="ECO:0000313" key="2">
    <source>
        <dbReference type="EMBL" id="KAH3714695.1"/>
    </source>
</evidence>
<protein>
    <submittedName>
        <fullName evidence="2">Uncharacterized protein</fullName>
    </submittedName>
</protein>
<reference evidence="2" key="2">
    <citation type="submission" date="2020-11" db="EMBL/GenBank/DDBJ databases">
        <authorList>
            <person name="McCartney M.A."/>
            <person name="Auch B."/>
            <person name="Kono T."/>
            <person name="Mallez S."/>
            <person name="Becker A."/>
            <person name="Gohl D.M."/>
            <person name="Silverstein K.A.T."/>
            <person name="Koren S."/>
            <person name="Bechman K.B."/>
            <person name="Herman A."/>
            <person name="Abrahante J.E."/>
            <person name="Garbe J."/>
        </authorList>
    </citation>
    <scope>NUCLEOTIDE SEQUENCE</scope>
    <source>
        <strain evidence="2">Duluth1</strain>
        <tissue evidence="2">Whole animal</tissue>
    </source>
</reference>